<dbReference type="SUPFAM" id="SSF55347">
    <property type="entry name" value="Glyceraldehyde-3-phosphate dehydrogenase-like, C-terminal domain"/>
    <property type="match status" value="1"/>
</dbReference>
<sequence length="463" mass="53379">MTGLETMKNKTAITLFGGTGDLTYRKLLPALYNLTVLGKLADDFKIVVIGRRAYTQSEYIDIARTWVKEYARTKFDDEQFDAYAERIIYFKMDMTNEDDYEMLQAFYAEQDIQNHVYYFAVAPSFFITITNGLKKYCSENNAKVIIEKPFGEDLEKAGILNDELAKFFNQDEIYHIDHYLGKEMIQNILSLRFENIIFKGIWNKDFIENVQITAAETVGVGTRASYYDKSGALKDMVQNHLLQVLSLVAMEEPKEEGSRSIHESQYNLLSALKPIEDVHESLVMAQYEGYLQEQNIPADSKTETYAALKLFVDNERWEGVPFFIRTGKKLEKRETQVVVQFKSVGTSPGNVLIIKIQPEEGVYFQFNAKKPGTEQELQPISLDFCQSCILENIVNTPEAYERLLDACFREDRALFSQWNQIVESWTFVNKLIAKYEEQGSPLYTYEQGSKGPKEADNLVDWVK</sequence>
<dbReference type="RefSeq" id="WP_003147899.1">
    <property type="nucleotide sequence ID" value="NZ_GL883586.1"/>
</dbReference>
<dbReference type="PRINTS" id="PR00079">
    <property type="entry name" value="G6PDHDRGNASE"/>
</dbReference>
<comment type="function">
    <text evidence="7">Catalyzes the oxidation of glucose 6-phosphate to 6-phosphogluconolactone.</text>
</comment>
<dbReference type="GO" id="GO:0005829">
    <property type="term" value="C:cytosol"/>
    <property type="evidence" value="ECO:0007669"/>
    <property type="project" value="TreeGrafter"/>
</dbReference>
<dbReference type="InterPro" id="IPR036291">
    <property type="entry name" value="NAD(P)-bd_dom_sf"/>
</dbReference>
<dbReference type="GO" id="GO:0009051">
    <property type="term" value="P:pentose-phosphate shunt, oxidative branch"/>
    <property type="evidence" value="ECO:0007669"/>
    <property type="project" value="TreeGrafter"/>
</dbReference>
<dbReference type="PIRSF" id="PIRSF000110">
    <property type="entry name" value="G6PD"/>
    <property type="match status" value="1"/>
</dbReference>
<comment type="caution">
    <text evidence="7">Lacks conserved residue(s) required for the propagation of feature annotation.</text>
</comment>
<protein>
    <recommendedName>
        <fullName evidence="7">Glucose-6-phosphate 1-dehydrogenase</fullName>
        <shortName evidence="7">G6PD</shortName>
        <ecNumber evidence="7">1.1.1.49</ecNumber>
    </recommendedName>
</protein>
<dbReference type="PANTHER" id="PTHR23429">
    <property type="entry name" value="GLUCOSE-6-PHOSPHATE 1-DEHYDROGENASE G6PD"/>
    <property type="match status" value="1"/>
</dbReference>
<evidence type="ECO:0000256" key="7">
    <source>
        <dbReference type="HAMAP-Rule" id="MF_00966"/>
    </source>
</evidence>
<keyword evidence="4 7" id="KW-0521">NADP</keyword>
<dbReference type="GO" id="GO:0050661">
    <property type="term" value="F:NADP binding"/>
    <property type="evidence" value="ECO:0007669"/>
    <property type="project" value="UniProtKB-UniRule"/>
</dbReference>
<evidence type="ECO:0000259" key="8">
    <source>
        <dbReference type="Pfam" id="PF00479"/>
    </source>
</evidence>
<evidence type="ECO:0000256" key="1">
    <source>
        <dbReference type="ARBA" id="ARBA00004937"/>
    </source>
</evidence>
<reference evidence="10 11" key="1">
    <citation type="submission" date="2011-03" db="EMBL/GenBank/DDBJ databases">
        <title>The Genome Sequence of Gemella haemolysans M341.</title>
        <authorList>
            <consortium name="The Broad Institute Genome Sequencing Platform"/>
            <consortium name="The Broad Institute Genome Sequencing Center for Infectious Disease"/>
            <person name="Earl A."/>
            <person name="Ward D."/>
            <person name="Feldgarden M."/>
            <person name="Gevers D."/>
            <person name="Sibley C.D."/>
            <person name="Field T.R."/>
            <person name="Grinwis M."/>
            <person name="Eshaghurshan C.S."/>
            <person name="Surette M.G."/>
            <person name="Young S.K."/>
            <person name="Zeng Q."/>
            <person name="Gargeya S."/>
            <person name="Fitzgerald M."/>
            <person name="Haas B."/>
            <person name="Abouelleil A."/>
            <person name="Alvarado L."/>
            <person name="Arachchi H.M."/>
            <person name="Berlin A."/>
            <person name="Brown A."/>
            <person name="Chapman S.B."/>
            <person name="Chen Z."/>
            <person name="Dunbar C."/>
            <person name="Freedman E."/>
            <person name="Gearin G."/>
            <person name="Gellesch M."/>
            <person name="Goldberg J."/>
            <person name="Griggs A."/>
            <person name="Gujja S."/>
            <person name="Heilman E.R."/>
            <person name="Heiman D."/>
            <person name="Howarth C."/>
            <person name="Larson L."/>
            <person name="Lui A."/>
            <person name="MacDonald P.J.P."/>
            <person name="Mehta T."/>
            <person name="Montmayeur A."/>
            <person name="Murphy C."/>
            <person name="Neiman D."/>
            <person name="Pearson M."/>
            <person name="Priest M."/>
            <person name="Roberts A."/>
            <person name="Saif S."/>
            <person name="Shea T."/>
            <person name="Shenoy N."/>
            <person name="Sisk P."/>
            <person name="Stolte C."/>
            <person name="Sykes S."/>
            <person name="White J."/>
            <person name="Yandava C."/>
            <person name="Wortman J."/>
            <person name="Nusbaum C."/>
            <person name="Birren B."/>
        </authorList>
    </citation>
    <scope>NUCLEOTIDE SEQUENCE [LARGE SCALE GENOMIC DNA]</scope>
    <source>
        <strain evidence="10 11">M341</strain>
    </source>
</reference>
<dbReference type="SUPFAM" id="SSF51735">
    <property type="entry name" value="NAD(P)-binding Rossmann-fold domains"/>
    <property type="match status" value="1"/>
</dbReference>
<evidence type="ECO:0000256" key="5">
    <source>
        <dbReference type="ARBA" id="ARBA00023002"/>
    </source>
</evidence>
<evidence type="ECO:0000256" key="3">
    <source>
        <dbReference type="ARBA" id="ARBA00022526"/>
    </source>
</evidence>
<feature type="binding site" evidence="7">
    <location>
        <position position="148"/>
    </location>
    <ligand>
        <name>NADP(+)</name>
        <dbReference type="ChEBI" id="CHEBI:58349"/>
    </ligand>
</feature>
<comment type="caution">
    <text evidence="10">The sequence shown here is derived from an EMBL/GenBank/DDBJ whole genome shotgun (WGS) entry which is preliminary data.</text>
</comment>
<feature type="binding site" evidence="7">
    <location>
        <position position="235"/>
    </location>
    <ligand>
        <name>substrate</name>
    </ligand>
</feature>
<proteinExistence type="inferred from homology"/>
<dbReference type="InterPro" id="IPR022674">
    <property type="entry name" value="G6P_DH_NAD-bd"/>
</dbReference>
<feature type="domain" description="Glucose-6-phosphate dehydrogenase C-terminal" evidence="9">
    <location>
        <begin position="190"/>
        <end position="459"/>
    </location>
</feature>
<feature type="binding site" evidence="7">
    <location>
        <position position="51"/>
    </location>
    <ligand>
        <name>NADP(+)</name>
        <dbReference type="ChEBI" id="CHEBI:58349"/>
    </ligand>
</feature>
<keyword evidence="6 7" id="KW-0119">Carbohydrate metabolism</keyword>
<dbReference type="Proteomes" id="UP000004773">
    <property type="component" value="Unassembled WGS sequence"/>
</dbReference>
<dbReference type="AlphaFoldDB" id="A0AA87AL18"/>
<keyword evidence="5 7" id="KW-0560">Oxidoreductase</keyword>
<keyword evidence="3 7" id="KW-0313">Glucose metabolism</keyword>
<feature type="domain" description="Glucose-6-phosphate dehydrogenase NAD-binding" evidence="8">
    <location>
        <begin position="15"/>
        <end position="187"/>
    </location>
</feature>
<feature type="active site" description="Proton acceptor" evidence="7">
    <location>
        <position position="240"/>
    </location>
</feature>
<dbReference type="InterPro" id="IPR001282">
    <property type="entry name" value="G6P_DH"/>
</dbReference>
<comment type="pathway">
    <text evidence="1 7">Carbohydrate degradation; pentose phosphate pathway; D-ribulose 5-phosphate from D-glucose 6-phosphate (oxidative stage): step 1/3.</text>
</comment>
<dbReference type="NCBIfam" id="TIGR00871">
    <property type="entry name" value="zwf"/>
    <property type="match status" value="1"/>
</dbReference>
<dbReference type="Pfam" id="PF00479">
    <property type="entry name" value="G6PD_N"/>
    <property type="match status" value="1"/>
</dbReference>
<evidence type="ECO:0000256" key="2">
    <source>
        <dbReference type="ARBA" id="ARBA00009975"/>
    </source>
</evidence>
<dbReference type="GO" id="GO:0006006">
    <property type="term" value="P:glucose metabolic process"/>
    <property type="evidence" value="ECO:0007669"/>
    <property type="project" value="UniProtKB-KW"/>
</dbReference>
<dbReference type="Gene3D" id="3.30.360.10">
    <property type="entry name" value="Dihydrodipicolinate Reductase, domain 2"/>
    <property type="match status" value="1"/>
</dbReference>
<gene>
    <name evidence="7" type="primary">zwf</name>
    <name evidence="10" type="ORF">HMPREF0428_01734</name>
</gene>
<comment type="catalytic activity">
    <reaction evidence="7">
        <text>D-glucose 6-phosphate + NADP(+) = 6-phospho-D-glucono-1,5-lactone + NADPH + H(+)</text>
        <dbReference type="Rhea" id="RHEA:15841"/>
        <dbReference type="ChEBI" id="CHEBI:15378"/>
        <dbReference type="ChEBI" id="CHEBI:57783"/>
        <dbReference type="ChEBI" id="CHEBI:57955"/>
        <dbReference type="ChEBI" id="CHEBI:58349"/>
        <dbReference type="ChEBI" id="CHEBI:61548"/>
        <dbReference type="EC" id="1.1.1.49"/>
    </reaction>
</comment>
<feature type="binding site" evidence="7">
    <location>
        <position position="328"/>
    </location>
    <ligand>
        <name>substrate</name>
    </ligand>
</feature>
<comment type="similarity">
    <text evidence="2 7">Belongs to the glucose-6-phosphate dehydrogenase family.</text>
</comment>
<dbReference type="PROSITE" id="PS00069">
    <property type="entry name" value="G6P_DEHYDROGENASE"/>
    <property type="match status" value="1"/>
</dbReference>
<dbReference type="EC" id="1.1.1.49" evidence="7"/>
<evidence type="ECO:0000256" key="6">
    <source>
        <dbReference type="ARBA" id="ARBA00023277"/>
    </source>
</evidence>
<evidence type="ECO:0000259" key="9">
    <source>
        <dbReference type="Pfam" id="PF02781"/>
    </source>
</evidence>
<name>A0AA87AL18_9BACL</name>
<dbReference type="Pfam" id="PF02781">
    <property type="entry name" value="G6PD_C"/>
    <property type="match status" value="1"/>
</dbReference>
<evidence type="ECO:0000313" key="11">
    <source>
        <dbReference type="Proteomes" id="UP000004773"/>
    </source>
</evidence>
<dbReference type="EMBL" id="ACRO01000044">
    <property type="protein sequence ID" value="EGF86250.1"/>
    <property type="molecule type" value="Genomic_DNA"/>
</dbReference>
<organism evidence="10 11">
    <name type="scientific">Gemella haemolysans M341</name>
    <dbReference type="NCBI Taxonomy" id="562981"/>
    <lineage>
        <taxon>Bacteria</taxon>
        <taxon>Bacillati</taxon>
        <taxon>Bacillota</taxon>
        <taxon>Bacilli</taxon>
        <taxon>Bacillales</taxon>
        <taxon>Gemellaceae</taxon>
        <taxon>Gemella</taxon>
    </lineage>
</organism>
<evidence type="ECO:0000256" key="4">
    <source>
        <dbReference type="ARBA" id="ARBA00022857"/>
    </source>
</evidence>
<dbReference type="PANTHER" id="PTHR23429:SF0">
    <property type="entry name" value="GLUCOSE-6-PHOSPHATE 1-DEHYDROGENASE"/>
    <property type="match status" value="1"/>
</dbReference>
<evidence type="ECO:0000313" key="10">
    <source>
        <dbReference type="EMBL" id="EGF86250.1"/>
    </source>
</evidence>
<dbReference type="Gene3D" id="3.40.50.720">
    <property type="entry name" value="NAD(P)-binding Rossmann-like Domain"/>
    <property type="match status" value="1"/>
</dbReference>
<dbReference type="HAMAP" id="MF_00966">
    <property type="entry name" value="G6PD"/>
    <property type="match status" value="1"/>
</dbReference>
<dbReference type="GO" id="GO:0004345">
    <property type="term" value="F:glucose-6-phosphate dehydrogenase activity"/>
    <property type="evidence" value="ECO:0007669"/>
    <property type="project" value="UniProtKB-UniRule"/>
</dbReference>
<feature type="binding site" evidence="7">
    <location>
        <position position="216"/>
    </location>
    <ligand>
        <name>substrate</name>
    </ligand>
</feature>
<dbReference type="InterPro" id="IPR022675">
    <property type="entry name" value="G6P_DH_C"/>
</dbReference>
<dbReference type="InterPro" id="IPR019796">
    <property type="entry name" value="G6P_DH_AS"/>
</dbReference>
<feature type="binding site" evidence="7">
    <location>
        <position position="182"/>
    </location>
    <ligand>
        <name>substrate</name>
    </ligand>
</feature>
<feature type="binding site" evidence="7">
    <location>
        <position position="178"/>
    </location>
    <ligand>
        <name>substrate</name>
    </ligand>
</feature>
<accession>A0AA87AL18</accession>